<evidence type="ECO:0000313" key="1">
    <source>
        <dbReference type="EMBL" id="GAH96633.1"/>
    </source>
</evidence>
<accession>X1LR67</accession>
<proteinExistence type="predicted"/>
<comment type="caution">
    <text evidence="1">The sequence shown here is derived from an EMBL/GenBank/DDBJ whole genome shotgun (WGS) entry which is preliminary data.</text>
</comment>
<protein>
    <recommendedName>
        <fullName evidence="2">Histidine kinase domain-containing protein</fullName>
    </recommendedName>
</protein>
<sequence>MIRGDEEQLTEVMTNLIDNAIKFTPEGGRVAIDARKKKENILVDGYTQTTGAKQGLTDTKYIIDDISDLNKVHRTITVARNSLGEKANDNFRSVHHTFSVLMLFAGDAPVLKFMRHLTVAAKLQGDISIFILNPHAHSPTTVNWAMDFVDAVFELSLRGKEKYHRWITVKKMPGINYVIKPTPYKLTHKGVILKGWGITSEG</sequence>
<name>X1LR67_9ZZZZ</name>
<dbReference type="SUPFAM" id="SSF55874">
    <property type="entry name" value="ATPase domain of HSP90 chaperone/DNA topoisomerase II/histidine kinase"/>
    <property type="match status" value="1"/>
</dbReference>
<dbReference type="InterPro" id="IPR036890">
    <property type="entry name" value="HATPase_C_sf"/>
</dbReference>
<dbReference type="EMBL" id="BARV01000311">
    <property type="protein sequence ID" value="GAH96633.1"/>
    <property type="molecule type" value="Genomic_DNA"/>
</dbReference>
<reference evidence="1" key="1">
    <citation type="journal article" date="2014" name="Front. Microbiol.">
        <title>High frequency of phylogenetically diverse reductive dehalogenase-homologous genes in deep subseafloor sedimentary metagenomes.</title>
        <authorList>
            <person name="Kawai M."/>
            <person name="Futagami T."/>
            <person name="Toyoda A."/>
            <person name="Takaki Y."/>
            <person name="Nishi S."/>
            <person name="Hori S."/>
            <person name="Arai W."/>
            <person name="Tsubouchi T."/>
            <person name="Morono Y."/>
            <person name="Uchiyama I."/>
            <person name="Ito T."/>
            <person name="Fujiyama A."/>
            <person name="Inagaki F."/>
            <person name="Takami H."/>
        </authorList>
    </citation>
    <scope>NUCLEOTIDE SEQUENCE</scope>
    <source>
        <strain evidence="1">Expedition CK06-06</strain>
    </source>
</reference>
<organism evidence="1">
    <name type="scientific">marine sediment metagenome</name>
    <dbReference type="NCBI Taxonomy" id="412755"/>
    <lineage>
        <taxon>unclassified sequences</taxon>
        <taxon>metagenomes</taxon>
        <taxon>ecological metagenomes</taxon>
    </lineage>
</organism>
<dbReference type="Gene3D" id="3.30.565.10">
    <property type="entry name" value="Histidine kinase-like ATPase, C-terminal domain"/>
    <property type="match status" value="1"/>
</dbReference>
<dbReference type="AlphaFoldDB" id="X1LR67"/>
<evidence type="ECO:0008006" key="2">
    <source>
        <dbReference type="Google" id="ProtNLM"/>
    </source>
</evidence>
<gene>
    <name evidence="1" type="ORF">S06H3_01281</name>
</gene>